<feature type="region of interest" description="Disordered" evidence="1">
    <location>
        <begin position="1"/>
        <end position="26"/>
    </location>
</feature>
<dbReference type="Proteomes" id="UP001205843">
    <property type="component" value="Unassembled WGS sequence"/>
</dbReference>
<evidence type="ECO:0000313" key="3">
    <source>
        <dbReference type="Proteomes" id="UP001205843"/>
    </source>
</evidence>
<organism evidence="2 3">
    <name type="scientific">Natronocella acetinitrilica</name>
    <dbReference type="NCBI Taxonomy" id="414046"/>
    <lineage>
        <taxon>Bacteria</taxon>
        <taxon>Pseudomonadati</taxon>
        <taxon>Pseudomonadota</taxon>
        <taxon>Gammaproteobacteria</taxon>
        <taxon>Chromatiales</taxon>
        <taxon>Ectothiorhodospiraceae</taxon>
        <taxon>Natronocella</taxon>
    </lineage>
</organism>
<dbReference type="AlphaFoldDB" id="A0AAE3KB80"/>
<name>A0AAE3KB80_9GAMM</name>
<comment type="caution">
    <text evidence="2">The sequence shown here is derived from an EMBL/GenBank/DDBJ whole genome shotgun (WGS) entry which is preliminary data.</text>
</comment>
<sequence>MSQQDDPRLTPRDDWQTQGRGSNDQEYEIYREAAESLGWPLKTYEEWLAS</sequence>
<evidence type="ECO:0000256" key="1">
    <source>
        <dbReference type="SAM" id="MobiDB-lite"/>
    </source>
</evidence>
<keyword evidence="3" id="KW-1185">Reference proteome</keyword>
<dbReference type="EMBL" id="JALJXV010000003">
    <property type="protein sequence ID" value="MCP1674346.1"/>
    <property type="molecule type" value="Genomic_DNA"/>
</dbReference>
<proteinExistence type="predicted"/>
<reference evidence="2" key="1">
    <citation type="submission" date="2022-03" db="EMBL/GenBank/DDBJ databases">
        <title>Genomic Encyclopedia of Type Strains, Phase III (KMG-III): the genomes of soil and plant-associated and newly described type strains.</title>
        <authorList>
            <person name="Whitman W."/>
        </authorList>
    </citation>
    <scope>NUCLEOTIDE SEQUENCE</scope>
    <source>
        <strain evidence="2">ANL 6-2</strain>
    </source>
</reference>
<gene>
    <name evidence="2" type="ORF">J2T57_001448</name>
</gene>
<feature type="compositionally biased region" description="Basic and acidic residues" evidence="1">
    <location>
        <begin position="1"/>
        <end position="15"/>
    </location>
</feature>
<evidence type="ECO:0000313" key="2">
    <source>
        <dbReference type="EMBL" id="MCP1674346.1"/>
    </source>
</evidence>
<accession>A0AAE3KB80</accession>
<dbReference type="RefSeq" id="WP_253476288.1">
    <property type="nucleotide sequence ID" value="NZ_JALJXV010000003.1"/>
</dbReference>
<protein>
    <submittedName>
        <fullName evidence="2">Uncharacterized protein</fullName>
    </submittedName>
</protein>